<organism evidence="3 4">
    <name type="scientific">Trapa incisa</name>
    <dbReference type="NCBI Taxonomy" id="236973"/>
    <lineage>
        <taxon>Eukaryota</taxon>
        <taxon>Viridiplantae</taxon>
        <taxon>Streptophyta</taxon>
        <taxon>Embryophyta</taxon>
        <taxon>Tracheophyta</taxon>
        <taxon>Spermatophyta</taxon>
        <taxon>Magnoliopsida</taxon>
        <taxon>eudicotyledons</taxon>
        <taxon>Gunneridae</taxon>
        <taxon>Pentapetalae</taxon>
        <taxon>rosids</taxon>
        <taxon>malvids</taxon>
        <taxon>Myrtales</taxon>
        <taxon>Lythraceae</taxon>
        <taxon>Trapa</taxon>
    </lineage>
</organism>
<evidence type="ECO:0000313" key="3">
    <source>
        <dbReference type="EMBL" id="KAK4773151.1"/>
    </source>
</evidence>
<reference evidence="3 4" key="1">
    <citation type="journal article" date="2023" name="Hortic Res">
        <title>Pangenome of water caltrop reveals structural variations and asymmetric subgenome divergence after allopolyploidization.</title>
        <authorList>
            <person name="Zhang X."/>
            <person name="Chen Y."/>
            <person name="Wang L."/>
            <person name="Yuan Y."/>
            <person name="Fang M."/>
            <person name="Shi L."/>
            <person name="Lu R."/>
            <person name="Comes H.P."/>
            <person name="Ma Y."/>
            <person name="Chen Y."/>
            <person name="Huang G."/>
            <person name="Zhou Y."/>
            <person name="Zheng Z."/>
            <person name="Qiu Y."/>
        </authorList>
    </citation>
    <scope>NUCLEOTIDE SEQUENCE [LARGE SCALE GENOMIC DNA]</scope>
    <source>
        <tissue evidence="3">Roots</tissue>
    </source>
</reference>
<comment type="caution">
    <text evidence="3">The sequence shown here is derived from an EMBL/GenBank/DDBJ whole genome shotgun (WGS) entry which is preliminary data.</text>
</comment>
<accession>A0AAN7L1K5</accession>
<name>A0AAN7L1K5_9MYRT</name>
<protein>
    <submittedName>
        <fullName evidence="3">Uncharacterized protein</fullName>
    </submittedName>
</protein>
<feature type="compositionally biased region" description="Basic and acidic residues" evidence="1">
    <location>
        <begin position="1"/>
        <end position="14"/>
    </location>
</feature>
<keyword evidence="2" id="KW-0472">Membrane</keyword>
<evidence type="ECO:0000256" key="2">
    <source>
        <dbReference type="SAM" id="Phobius"/>
    </source>
</evidence>
<feature type="compositionally biased region" description="Low complexity" evidence="1">
    <location>
        <begin position="37"/>
        <end position="48"/>
    </location>
</feature>
<feature type="compositionally biased region" description="Polar residues" evidence="1">
    <location>
        <begin position="86"/>
        <end position="95"/>
    </location>
</feature>
<dbReference type="Proteomes" id="UP001345219">
    <property type="component" value="Chromosome 22"/>
</dbReference>
<feature type="compositionally biased region" description="Acidic residues" evidence="1">
    <location>
        <begin position="71"/>
        <end position="80"/>
    </location>
</feature>
<feature type="compositionally biased region" description="Basic residues" evidence="1">
    <location>
        <begin position="15"/>
        <end position="36"/>
    </location>
</feature>
<dbReference type="EMBL" id="JAXIOK010000004">
    <property type="protein sequence ID" value="KAK4773151.1"/>
    <property type="molecule type" value="Genomic_DNA"/>
</dbReference>
<evidence type="ECO:0000313" key="4">
    <source>
        <dbReference type="Proteomes" id="UP001345219"/>
    </source>
</evidence>
<keyword evidence="4" id="KW-1185">Reference proteome</keyword>
<keyword evidence="2" id="KW-0812">Transmembrane</keyword>
<proteinExistence type="predicted"/>
<keyword evidence="2" id="KW-1133">Transmembrane helix</keyword>
<feature type="region of interest" description="Disordered" evidence="1">
    <location>
        <begin position="1"/>
        <end position="95"/>
    </location>
</feature>
<evidence type="ECO:0000256" key="1">
    <source>
        <dbReference type="SAM" id="MobiDB-lite"/>
    </source>
</evidence>
<dbReference type="AlphaFoldDB" id="A0AAN7L1K5"/>
<sequence length="186" mass="19969">MMRDHRDLDGDGTSRHSKLASRRSKGSQLKKSHKASRLSLSSELSSSEDVPKELAGISSLSEPLDAHPDGEVTEITDDSADIPIESSRSSNSTIASLGVDEPGILLITAQRQVMESLDANCQSAKLLEKLIKDNIDKYSHASQEKAHTDGPISGKARISLCLVLVIILIIVFSSGPERTNVGILPT</sequence>
<gene>
    <name evidence="3" type="ORF">SAY87_028170</name>
</gene>
<feature type="transmembrane region" description="Helical" evidence="2">
    <location>
        <begin position="158"/>
        <end position="175"/>
    </location>
</feature>